<feature type="compositionally biased region" description="Basic residues" evidence="3">
    <location>
        <begin position="186"/>
        <end position="197"/>
    </location>
</feature>
<feature type="region of interest" description="Disordered" evidence="3">
    <location>
        <begin position="547"/>
        <end position="587"/>
    </location>
</feature>
<feature type="region of interest" description="Disordered" evidence="3">
    <location>
        <begin position="446"/>
        <end position="503"/>
    </location>
</feature>
<feature type="compositionally biased region" description="Acidic residues" evidence="3">
    <location>
        <begin position="1139"/>
        <end position="1152"/>
    </location>
</feature>
<sequence>MPLVRFQVTNEFGLGQPELYNRANKEDPKAVLDGVAVAGLVGILRQLGDLAEFAAEVFHGLQEQVMATSSRSHKLMARVKHIEAALPPLEKVVLAQTSHIHFAYTAGSEWHPRIRNERNHFIYNDLPHFIMDSYEDCRGPPRLHLLDKFDTGGPGSCLRRYSDPTFFKRVSATSDEANSEKGQRDRKARRSKKKRSSKQNGDVSRGASVSNSRKLSMQFIPPIVDGRSSGRSSPPQTATTTGPALNYDRGDHLNSFNSGIESGYIECVFHPSSLAQAEGQESNDSPSFNLAQHNDTHDSVFPDEHVGFVDDNFPRSSLQEQMTSGSSCVTWDEKAEIMEPKSQDSGMEEVLDMHQNESDIGAHGCGAGNIGIVDQMEMLDDGNAKESVSSQNAIDEIDSEADNYMDALNTIESESENDIDYQTKREVERFASISSNEGTDAMNELARHSSDQRPTTSESHFDSVKSTNVEILPDLPGSVSSESSGREEMPTSDISSNKEVASDVPNSFSLDSHAHEEISQTAREASTDHPAVITRTPDVLDDPKLESVIADPSSSPTRTTDVQHPSADNSLSTFCESQESPADISSNGSIRFWTNGGLLGLEPSKPPDFSIASPISPYCVNSHQTNIVGPLNQTCMPKDEMHGRIHNANDSSLQCSKTFLDEEDGIFTKKTSQGFSASYFDATHGNVANCHMQNGYSNSRGSDLKETSMPGTEKVLPVAPNVTYTATETNHENEKNSSLVFGLSRRLLSNGFGRKVSDAVEDKFERSRSMNDIVLEQSGEHHRVAQEKVPETAFQELFFCGPMVDSPTASPPLEHMQISFHPVDGYETSKLKLKFSDGTQNNEITRDVFPSFQLIPEPAVPLHDYGSDSDDDTFCRSSPSISDDCLSHHSDSNSEQWECGETTEGQDHEVYDALCGISSMELASSSLELGGMPNNSICFDGVIRSENSGIDAEPSPCNAVLDLPSFDAVKPALQQETEEDSNPKHLILSRPADPSPTPPPLPPMQWRVSKPQTDVAEDTPDIASEDFKLSLSAKLFGSTTPQQPKPAAASQQQTDEEFTVKPKSKGQQKSNGLIEVNHAQNGKGMDEREDFLQQIRKKSFNLRPTMASKSSTTPGPAASIKVTAILEKANAIRQAVGSDDGEDDDNWSDSDM</sequence>
<dbReference type="GO" id="GO:0034237">
    <property type="term" value="F:protein kinase A regulatory subunit binding"/>
    <property type="evidence" value="ECO:0007669"/>
    <property type="project" value="TreeGrafter"/>
</dbReference>
<comment type="function">
    <text evidence="2">Involved in regulation of actin and microtubule organization. Part of a WAVE complex that activates the Arp2/3 complex.</text>
</comment>
<feature type="compositionally biased region" description="Polar residues" evidence="3">
    <location>
        <begin position="229"/>
        <end position="243"/>
    </location>
</feature>
<dbReference type="Gene3D" id="6.10.280.150">
    <property type="match status" value="2"/>
</dbReference>
<accession>A0AA88D270</accession>
<name>A0AA88D270_FICCA</name>
<keyword evidence="2" id="KW-0206">Cytoskeleton</keyword>
<evidence type="ECO:0000313" key="6">
    <source>
        <dbReference type="Proteomes" id="UP001187192"/>
    </source>
</evidence>
<evidence type="ECO:0000256" key="1">
    <source>
        <dbReference type="ARBA" id="ARBA00006993"/>
    </source>
</evidence>
<dbReference type="AlphaFoldDB" id="A0AA88D270"/>
<feature type="region of interest" description="Disordered" evidence="3">
    <location>
        <begin position="1037"/>
        <end position="1119"/>
    </location>
</feature>
<dbReference type="GO" id="GO:2000601">
    <property type="term" value="P:positive regulation of Arp2/3 complex-mediated actin nucleation"/>
    <property type="evidence" value="ECO:0007669"/>
    <property type="project" value="TreeGrafter"/>
</dbReference>
<feature type="compositionally biased region" description="Polar residues" evidence="3">
    <location>
        <begin position="492"/>
        <end position="503"/>
    </location>
</feature>
<dbReference type="GO" id="GO:0030036">
    <property type="term" value="P:actin cytoskeleton organization"/>
    <property type="evidence" value="ECO:0007669"/>
    <property type="project" value="UniProtKB-UniRule"/>
</dbReference>
<feature type="region of interest" description="Disordered" evidence="3">
    <location>
        <begin position="973"/>
        <end position="1017"/>
    </location>
</feature>
<dbReference type="GO" id="GO:0071933">
    <property type="term" value="F:Arp2/3 complex binding"/>
    <property type="evidence" value="ECO:0007669"/>
    <property type="project" value="TreeGrafter"/>
</dbReference>
<keyword evidence="6" id="KW-1185">Reference proteome</keyword>
<proteinExistence type="inferred from homology"/>
<organism evidence="5 6">
    <name type="scientific">Ficus carica</name>
    <name type="common">Common fig</name>
    <dbReference type="NCBI Taxonomy" id="3494"/>
    <lineage>
        <taxon>Eukaryota</taxon>
        <taxon>Viridiplantae</taxon>
        <taxon>Streptophyta</taxon>
        <taxon>Embryophyta</taxon>
        <taxon>Tracheophyta</taxon>
        <taxon>Spermatophyta</taxon>
        <taxon>Magnoliopsida</taxon>
        <taxon>eudicotyledons</taxon>
        <taxon>Gunneridae</taxon>
        <taxon>Pentapetalae</taxon>
        <taxon>rosids</taxon>
        <taxon>fabids</taxon>
        <taxon>Rosales</taxon>
        <taxon>Moraceae</taxon>
        <taxon>Ficeae</taxon>
        <taxon>Ficus</taxon>
    </lineage>
</organism>
<dbReference type="Gene3D" id="1.20.5.340">
    <property type="match status" value="1"/>
</dbReference>
<feature type="compositionally biased region" description="Low complexity" evidence="3">
    <location>
        <begin position="1038"/>
        <end position="1053"/>
    </location>
</feature>
<dbReference type="EMBL" id="BTGU01000016">
    <property type="protein sequence ID" value="GMN43553.1"/>
    <property type="molecule type" value="Genomic_DNA"/>
</dbReference>
<evidence type="ECO:0000313" key="5">
    <source>
        <dbReference type="EMBL" id="GMN43553.1"/>
    </source>
</evidence>
<feature type="domain" description="WH2" evidence="4">
    <location>
        <begin position="1087"/>
        <end position="1105"/>
    </location>
</feature>
<dbReference type="PANTHER" id="PTHR12902:SF33">
    <property type="entry name" value="PROTEIN SCAR3"/>
    <property type="match status" value="1"/>
</dbReference>
<keyword evidence="2" id="KW-0963">Cytoplasm</keyword>
<comment type="caution">
    <text evidence="5">The sequence shown here is derived from an EMBL/GenBank/DDBJ whole genome shotgun (WGS) entry which is preliminary data.</text>
</comment>
<feature type="region of interest" description="Disordered" evidence="3">
    <location>
        <begin position="172"/>
        <end position="250"/>
    </location>
</feature>
<dbReference type="PROSITE" id="PS51082">
    <property type="entry name" value="WH2"/>
    <property type="match status" value="1"/>
</dbReference>
<protein>
    <recommendedName>
        <fullName evidence="2">Protein SCAR</fullName>
    </recommendedName>
    <alternativeName>
        <fullName evidence="2">Protein WAVE</fullName>
    </alternativeName>
</protein>
<dbReference type="InterPro" id="IPR003124">
    <property type="entry name" value="WH2_dom"/>
</dbReference>
<comment type="subcellular location">
    <subcellularLocation>
        <location evidence="2">Cytoplasm</location>
        <location evidence="2">Cytoskeleton</location>
    </subcellularLocation>
</comment>
<evidence type="ECO:0000256" key="2">
    <source>
        <dbReference type="RuleBase" id="RU367034"/>
    </source>
</evidence>
<evidence type="ECO:0000256" key="3">
    <source>
        <dbReference type="SAM" id="MobiDB-lite"/>
    </source>
</evidence>
<gene>
    <name evidence="5" type="ORF">TIFTF001_012755</name>
</gene>
<dbReference type="GO" id="GO:0005856">
    <property type="term" value="C:cytoskeleton"/>
    <property type="evidence" value="ECO:0007669"/>
    <property type="project" value="UniProtKB-SubCell"/>
</dbReference>
<dbReference type="Proteomes" id="UP001187192">
    <property type="component" value="Unassembled WGS sequence"/>
</dbReference>
<dbReference type="GO" id="GO:0003779">
    <property type="term" value="F:actin binding"/>
    <property type="evidence" value="ECO:0007669"/>
    <property type="project" value="UniProtKB-UniRule"/>
</dbReference>
<keyword evidence="2" id="KW-0009">Actin-binding</keyword>
<feature type="compositionally biased region" description="Pro residues" evidence="3">
    <location>
        <begin position="993"/>
        <end position="1003"/>
    </location>
</feature>
<reference evidence="5" key="1">
    <citation type="submission" date="2023-07" db="EMBL/GenBank/DDBJ databases">
        <title>draft genome sequence of fig (Ficus carica).</title>
        <authorList>
            <person name="Takahashi T."/>
            <person name="Nishimura K."/>
        </authorList>
    </citation>
    <scope>NUCLEOTIDE SEQUENCE</scope>
</reference>
<dbReference type="PANTHER" id="PTHR12902">
    <property type="entry name" value="WASP-1"/>
    <property type="match status" value="1"/>
</dbReference>
<feature type="compositionally biased region" description="Polar residues" evidence="3">
    <location>
        <begin position="452"/>
        <end position="469"/>
    </location>
</feature>
<dbReference type="InterPro" id="IPR028288">
    <property type="entry name" value="SCAR/WAVE_fam"/>
</dbReference>
<evidence type="ECO:0000259" key="4">
    <source>
        <dbReference type="PROSITE" id="PS51082"/>
    </source>
</evidence>
<feature type="region of interest" description="Disordered" evidence="3">
    <location>
        <begin position="1133"/>
        <end position="1152"/>
    </location>
</feature>
<feature type="compositionally biased region" description="Polar residues" evidence="3">
    <location>
        <begin position="552"/>
        <end position="587"/>
    </location>
</feature>
<comment type="similarity">
    <text evidence="1 2">Belongs to the SCAR/WAVE family.</text>
</comment>
<feature type="compositionally biased region" description="Polar residues" evidence="3">
    <location>
        <begin position="199"/>
        <end position="215"/>
    </location>
</feature>